<proteinExistence type="predicted"/>
<dbReference type="InterPro" id="IPR036259">
    <property type="entry name" value="MFS_trans_sf"/>
</dbReference>
<feature type="transmembrane region" description="Helical" evidence="6">
    <location>
        <begin position="184"/>
        <end position="204"/>
    </location>
</feature>
<dbReference type="PANTHER" id="PTHR42718:SF9">
    <property type="entry name" value="MAJOR FACILITATOR SUPERFAMILY MULTIDRUG TRANSPORTER MFSC"/>
    <property type="match status" value="1"/>
</dbReference>
<sequence length="465" mass="49968">MAQMLDIINVTSVSIALPDIMEQVGYKADQLQWVISAYALAFGALLLTGGRLGDLFGHRFIFLIGVTWFSIWSVVNGFANTPIVMSIGRALQGMGAAFTIPSALAILTTTYPVGPERTKAMGIFGGAGAIGSVFGVLLGGVLGSTIGWRWIFYITAILGFTMVAMGYFVIPPKKGESTIVDRRIDYLGISAFTIGIVAVIYSLSEAPAHGWSAASTLAPLCVGLFLLVAFVVIEYKIDYPIMPLHIWRSQRLVASCLTVICNAAAINVMLFFTILTLQNVQDYSALNASFAFIPHGVGATMTVVAVSKIVLHVRTKIIIIIGWLFFIASGILFAQIKEDSSYWSVTFPAMVLNFLGHASIWLCCQINSVADAANEDQGVVGGVFNVILQIGAPIGIAISNIIANRRNAPDAKDVKVKPTKVIDEELGDDSGRYPDGLETGTVRSSEISEIKDIKDVKESNKVKEG</sequence>
<feature type="transmembrane region" description="Helical" evidence="6">
    <location>
        <begin position="317"/>
        <end position="336"/>
    </location>
</feature>
<evidence type="ECO:0000256" key="5">
    <source>
        <dbReference type="ARBA" id="ARBA00023136"/>
    </source>
</evidence>
<dbReference type="Gene3D" id="1.20.1720.10">
    <property type="entry name" value="Multidrug resistance protein D"/>
    <property type="match status" value="1"/>
</dbReference>
<keyword evidence="2" id="KW-0813">Transport</keyword>
<keyword evidence="5 6" id="KW-0472">Membrane</keyword>
<dbReference type="InterPro" id="IPR020846">
    <property type="entry name" value="MFS_dom"/>
</dbReference>
<feature type="transmembrane region" description="Helical" evidence="6">
    <location>
        <begin position="123"/>
        <end position="144"/>
    </location>
</feature>
<keyword evidence="3 6" id="KW-0812">Transmembrane</keyword>
<dbReference type="AlphaFoldDB" id="A0A9P6LZZ0"/>
<keyword evidence="9" id="KW-1185">Reference proteome</keyword>
<evidence type="ECO:0000259" key="7">
    <source>
        <dbReference type="PROSITE" id="PS50850"/>
    </source>
</evidence>
<dbReference type="SUPFAM" id="SSF103473">
    <property type="entry name" value="MFS general substrate transporter"/>
    <property type="match status" value="1"/>
</dbReference>
<protein>
    <recommendedName>
        <fullName evidence="7">Major facilitator superfamily (MFS) profile domain-containing protein</fullName>
    </recommendedName>
</protein>
<feature type="domain" description="Major facilitator superfamily (MFS) profile" evidence="7">
    <location>
        <begin position="1"/>
        <end position="465"/>
    </location>
</feature>
<evidence type="ECO:0000256" key="2">
    <source>
        <dbReference type="ARBA" id="ARBA00022448"/>
    </source>
</evidence>
<feature type="transmembrane region" description="Helical" evidence="6">
    <location>
        <begin position="252"/>
        <end position="277"/>
    </location>
</feature>
<name>A0A9P6LZZ0_9FUNG</name>
<feature type="transmembrane region" description="Helical" evidence="6">
    <location>
        <begin position="31"/>
        <end position="48"/>
    </location>
</feature>
<feature type="transmembrane region" description="Helical" evidence="6">
    <location>
        <begin position="150"/>
        <end position="172"/>
    </location>
</feature>
<comment type="caution">
    <text evidence="8">The sequence shown here is derived from an EMBL/GenBank/DDBJ whole genome shotgun (WGS) entry which is preliminary data.</text>
</comment>
<dbReference type="Gene3D" id="1.20.1250.20">
    <property type="entry name" value="MFS general substrate transporter like domains"/>
    <property type="match status" value="1"/>
</dbReference>
<evidence type="ECO:0000313" key="8">
    <source>
        <dbReference type="EMBL" id="KAF9955748.1"/>
    </source>
</evidence>
<dbReference type="EMBL" id="JAAAHW010006737">
    <property type="protein sequence ID" value="KAF9955748.1"/>
    <property type="molecule type" value="Genomic_DNA"/>
</dbReference>
<evidence type="ECO:0000313" key="9">
    <source>
        <dbReference type="Proteomes" id="UP000749646"/>
    </source>
</evidence>
<dbReference type="GO" id="GO:0022857">
    <property type="term" value="F:transmembrane transporter activity"/>
    <property type="evidence" value="ECO:0007669"/>
    <property type="project" value="InterPro"/>
</dbReference>
<keyword evidence="4 6" id="KW-1133">Transmembrane helix</keyword>
<dbReference type="PANTHER" id="PTHR42718">
    <property type="entry name" value="MAJOR FACILITATOR SUPERFAMILY MULTIDRUG TRANSPORTER MFSC"/>
    <property type="match status" value="1"/>
</dbReference>
<dbReference type="PROSITE" id="PS50850">
    <property type="entry name" value="MFS"/>
    <property type="match status" value="1"/>
</dbReference>
<feature type="transmembrane region" description="Helical" evidence="6">
    <location>
        <begin position="210"/>
        <end position="232"/>
    </location>
</feature>
<dbReference type="InterPro" id="IPR011701">
    <property type="entry name" value="MFS"/>
</dbReference>
<evidence type="ECO:0000256" key="1">
    <source>
        <dbReference type="ARBA" id="ARBA00004141"/>
    </source>
</evidence>
<organism evidence="8 9">
    <name type="scientific">Modicella reniformis</name>
    <dbReference type="NCBI Taxonomy" id="1440133"/>
    <lineage>
        <taxon>Eukaryota</taxon>
        <taxon>Fungi</taxon>
        <taxon>Fungi incertae sedis</taxon>
        <taxon>Mucoromycota</taxon>
        <taxon>Mortierellomycotina</taxon>
        <taxon>Mortierellomycetes</taxon>
        <taxon>Mortierellales</taxon>
        <taxon>Mortierellaceae</taxon>
        <taxon>Modicella</taxon>
    </lineage>
</organism>
<feature type="transmembrane region" description="Helical" evidence="6">
    <location>
        <begin position="283"/>
        <end position="305"/>
    </location>
</feature>
<accession>A0A9P6LZZ0</accession>
<dbReference type="Proteomes" id="UP000749646">
    <property type="component" value="Unassembled WGS sequence"/>
</dbReference>
<reference evidence="8" key="1">
    <citation type="journal article" date="2020" name="Fungal Divers.">
        <title>Resolving the Mortierellaceae phylogeny through synthesis of multi-gene phylogenetics and phylogenomics.</title>
        <authorList>
            <person name="Vandepol N."/>
            <person name="Liber J."/>
            <person name="Desiro A."/>
            <person name="Na H."/>
            <person name="Kennedy M."/>
            <person name="Barry K."/>
            <person name="Grigoriev I.V."/>
            <person name="Miller A.N."/>
            <person name="O'Donnell K."/>
            <person name="Stajich J.E."/>
            <person name="Bonito G."/>
        </authorList>
    </citation>
    <scope>NUCLEOTIDE SEQUENCE</scope>
    <source>
        <strain evidence="8">MES-2147</strain>
    </source>
</reference>
<evidence type="ECO:0000256" key="4">
    <source>
        <dbReference type="ARBA" id="ARBA00022989"/>
    </source>
</evidence>
<feature type="transmembrane region" description="Helical" evidence="6">
    <location>
        <begin position="91"/>
        <end position="111"/>
    </location>
</feature>
<gene>
    <name evidence="8" type="ORF">BGZ65_003197</name>
</gene>
<evidence type="ECO:0000256" key="3">
    <source>
        <dbReference type="ARBA" id="ARBA00022692"/>
    </source>
</evidence>
<comment type="subcellular location">
    <subcellularLocation>
        <location evidence="1">Membrane</location>
        <topology evidence="1">Multi-pass membrane protein</topology>
    </subcellularLocation>
</comment>
<evidence type="ECO:0000256" key="6">
    <source>
        <dbReference type="SAM" id="Phobius"/>
    </source>
</evidence>
<dbReference type="GO" id="GO:0016020">
    <property type="term" value="C:membrane"/>
    <property type="evidence" value="ECO:0007669"/>
    <property type="project" value="UniProtKB-SubCell"/>
</dbReference>
<feature type="transmembrane region" description="Helical" evidence="6">
    <location>
        <begin position="60"/>
        <end position="79"/>
    </location>
</feature>
<dbReference type="Pfam" id="PF07690">
    <property type="entry name" value="MFS_1"/>
    <property type="match status" value="1"/>
</dbReference>
<dbReference type="OrthoDB" id="2130629at2759"/>